<dbReference type="OrthoDB" id="5422155at2"/>
<proteinExistence type="predicted"/>
<dbReference type="Proteomes" id="UP000218238">
    <property type="component" value="Unassembled WGS sequence"/>
</dbReference>
<dbReference type="EMBL" id="NTFS01000556">
    <property type="protein sequence ID" value="PAX48314.1"/>
    <property type="molecule type" value="Genomic_DNA"/>
</dbReference>
<comment type="caution">
    <text evidence="1">The sequence shown here is derived from an EMBL/GenBank/DDBJ whole genome shotgun (WGS) entry which is preliminary data.</text>
</comment>
<name>A0A2A2TAY7_9CYAN</name>
<dbReference type="RefSeq" id="WP_095724801.1">
    <property type="nucleotide sequence ID" value="NZ_NTFS01000556.1"/>
</dbReference>
<evidence type="ECO:0008006" key="3">
    <source>
        <dbReference type="Google" id="ProtNLM"/>
    </source>
</evidence>
<sequence>MEKLNLKEEARKLIDKLPDNSTWDDLMYEIYVRQVVEAGLADSNAGKITSVKEVRAKFGLPE</sequence>
<evidence type="ECO:0000313" key="2">
    <source>
        <dbReference type="Proteomes" id="UP000218238"/>
    </source>
</evidence>
<protein>
    <recommendedName>
        <fullName evidence="3">CopG family transcriptional regulator</fullName>
    </recommendedName>
</protein>
<gene>
    <name evidence="1" type="ORF">CK510_28235</name>
</gene>
<keyword evidence="2" id="KW-1185">Reference proteome</keyword>
<reference evidence="1 2" key="1">
    <citation type="submission" date="2017-08" db="EMBL/GenBank/DDBJ databases">
        <title>Draft genome sequence of filamentous cyanobacterium Calothrix elsteri CCALA 953.</title>
        <authorList>
            <person name="Gagunashvili A.N."/>
            <person name="Elster J."/>
            <person name="Andresson O.S."/>
        </authorList>
    </citation>
    <scope>NUCLEOTIDE SEQUENCE [LARGE SCALE GENOMIC DNA]</scope>
    <source>
        <strain evidence="1 2">CCALA 953</strain>
    </source>
</reference>
<organism evidence="1 2">
    <name type="scientific">Brunnivagina elsteri CCALA 953</name>
    <dbReference type="NCBI Taxonomy" id="987040"/>
    <lineage>
        <taxon>Bacteria</taxon>
        <taxon>Bacillati</taxon>
        <taxon>Cyanobacteriota</taxon>
        <taxon>Cyanophyceae</taxon>
        <taxon>Nostocales</taxon>
        <taxon>Calotrichaceae</taxon>
        <taxon>Brunnivagina</taxon>
    </lineage>
</organism>
<evidence type="ECO:0000313" key="1">
    <source>
        <dbReference type="EMBL" id="PAX48314.1"/>
    </source>
</evidence>
<accession>A0A2A2TAY7</accession>
<dbReference type="AlphaFoldDB" id="A0A2A2TAY7"/>